<feature type="domain" description="AB hydrolase-1" evidence="1">
    <location>
        <begin position="27"/>
        <end position="257"/>
    </location>
</feature>
<gene>
    <name evidence="2" type="ORF">BBD40_27270</name>
</gene>
<organism evidence="2 3">
    <name type="scientific">Paenibacillus ihbetae</name>
    <dbReference type="NCBI Taxonomy" id="1870820"/>
    <lineage>
        <taxon>Bacteria</taxon>
        <taxon>Bacillati</taxon>
        <taxon>Bacillota</taxon>
        <taxon>Bacilli</taxon>
        <taxon>Bacillales</taxon>
        <taxon>Paenibacillaceae</taxon>
        <taxon>Paenibacillus</taxon>
    </lineage>
</organism>
<proteinExistence type="predicted"/>
<evidence type="ECO:0000313" key="3">
    <source>
        <dbReference type="Proteomes" id="UP000189059"/>
    </source>
</evidence>
<dbReference type="PANTHER" id="PTHR43798">
    <property type="entry name" value="MONOACYLGLYCEROL LIPASE"/>
    <property type="match status" value="1"/>
</dbReference>
<dbReference type="PRINTS" id="PR00412">
    <property type="entry name" value="EPOXHYDRLASE"/>
</dbReference>
<dbReference type="PANTHER" id="PTHR43798:SF33">
    <property type="entry name" value="HYDROLASE, PUTATIVE (AFU_ORTHOLOGUE AFUA_2G14860)-RELATED"/>
    <property type="match status" value="1"/>
</dbReference>
<evidence type="ECO:0000313" key="2">
    <source>
        <dbReference type="EMBL" id="OOC59325.1"/>
    </source>
</evidence>
<dbReference type="EMBL" id="MRVI01000002">
    <property type="protein sequence ID" value="OOC59325.1"/>
    <property type="molecule type" value="Genomic_DNA"/>
</dbReference>
<dbReference type="RefSeq" id="WP_077570396.1">
    <property type="nucleotide sequence ID" value="NZ_MRVI01000002.1"/>
</dbReference>
<dbReference type="InterPro" id="IPR050266">
    <property type="entry name" value="AB_hydrolase_sf"/>
</dbReference>
<reference evidence="2 3" key="1">
    <citation type="submission" date="2016-12" db="EMBL/GenBank/DDBJ databases">
        <title>Genome sequencing and description of Paenibacillus sp. nov. from high altitude lake in the Indian Trans- Himalayas.</title>
        <authorList>
            <person name="Kiran S."/>
            <person name="Swarnkar M.K."/>
            <person name="Rana A."/>
            <person name="Tewari R."/>
            <person name="Gulati A."/>
        </authorList>
    </citation>
    <scope>NUCLEOTIDE SEQUENCE [LARGE SCALE GENOMIC DNA]</scope>
    <source>
        <strain evidence="2 3">IHBB 9951</strain>
    </source>
</reference>
<accession>A0ABX3JSD3</accession>
<dbReference type="Proteomes" id="UP000189059">
    <property type="component" value="Unassembled WGS sequence"/>
</dbReference>
<dbReference type="SUPFAM" id="SSF53474">
    <property type="entry name" value="alpha/beta-Hydrolases"/>
    <property type="match status" value="1"/>
</dbReference>
<dbReference type="InterPro" id="IPR029058">
    <property type="entry name" value="AB_hydrolase_fold"/>
</dbReference>
<protein>
    <recommendedName>
        <fullName evidence="1">AB hydrolase-1 domain-containing protein</fullName>
    </recommendedName>
</protein>
<sequence>MIQDYVKVEDGQIFYSLAGSDSGKGSPMVLLHGNFNDHQIWNEQVGFLSSHYKIIRYDLRGYGLSSTPKSPFSNVHDLKALVDSLQLRHMTLIGSSMGGGVAVDFTLTYPHLVKALILVSPSIHGNKYPMNMMWQGIKNYYNVRLKGREQAVQSFITNPFWQYFFPSLDRPAAREKVILNVRNTNNFCRFSPSLAKTDIKPLAIHRLSEIIIPTLIIISDRDHPFNIKAAETLHNSIKRSSKIIMKNCGHLPFIEAPHEFNQTVLDFLSGQSFQNNFMNEKDCCINQTKSATTPDDNSHIY</sequence>
<name>A0ABX3JSD3_9BACL</name>
<dbReference type="Gene3D" id="3.40.50.1820">
    <property type="entry name" value="alpha/beta hydrolase"/>
    <property type="match status" value="1"/>
</dbReference>
<evidence type="ECO:0000259" key="1">
    <source>
        <dbReference type="Pfam" id="PF00561"/>
    </source>
</evidence>
<comment type="caution">
    <text evidence="2">The sequence shown here is derived from an EMBL/GenBank/DDBJ whole genome shotgun (WGS) entry which is preliminary data.</text>
</comment>
<dbReference type="Pfam" id="PF00561">
    <property type="entry name" value="Abhydrolase_1"/>
    <property type="match status" value="1"/>
</dbReference>
<dbReference type="InterPro" id="IPR000639">
    <property type="entry name" value="Epox_hydrolase-like"/>
</dbReference>
<dbReference type="InterPro" id="IPR000073">
    <property type="entry name" value="AB_hydrolase_1"/>
</dbReference>
<keyword evidence="3" id="KW-1185">Reference proteome</keyword>
<dbReference type="PRINTS" id="PR00111">
    <property type="entry name" value="ABHYDROLASE"/>
</dbReference>